<reference evidence="2" key="3">
    <citation type="submission" date="2025-08" db="UniProtKB">
        <authorList>
            <consortium name="RefSeq"/>
        </authorList>
    </citation>
    <scope>IDENTIFICATION</scope>
    <source>
        <strain evidence="2">NI907</strain>
    </source>
</reference>
<name>A0A6P8BAV7_PYRGI</name>
<dbReference type="AlphaFoldDB" id="A0A6P8BAV7"/>
<keyword evidence="1" id="KW-1185">Reference proteome</keyword>
<evidence type="ECO:0000313" key="1">
    <source>
        <dbReference type="Proteomes" id="UP000515153"/>
    </source>
</evidence>
<dbReference type="GeneID" id="41957620"/>
<reference evidence="2" key="1">
    <citation type="journal article" date="2019" name="Mol. Biol. Evol.">
        <title>Blast fungal genomes show frequent chromosomal changes, gene gains and losses, and effector gene turnover.</title>
        <authorList>
            <person name="Gomez Luciano L.B."/>
            <person name="Jason Tsai I."/>
            <person name="Chuma I."/>
            <person name="Tosa Y."/>
            <person name="Chen Y.H."/>
            <person name="Li J.Y."/>
            <person name="Li M.Y."/>
            <person name="Jade Lu M.Y."/>
            <person name="Nakayashiki H."/>
            <person name="Li W.H."/>
        </authorList>
    </citation>
    <scope>NUCLEOTIDE SEQUENCE</scope>
    <source>
        <strain evidence="2">NI907</strain>
    </source>
</reference>
<organism evidence="1 2">
    <name type="scientific">Pyricularia grisea</name>
    <name type="common">Crabgrass-specific blast fungus</name>
    <name type="synonym">Magnaporthe grisea</name>
    <dbReference type="NCBI Taxonomy" id="148305"/>
    <lineage>
        <taxon>Eukaryota</taxon>
        <taxon>Fungi</taxon>
        <taxon>Dikarya</taxon>
        <taxon>Ascomycota</taxon>
        <taxon>Pezizomycotina</taxon>
        <taxon>Sordariomycetes</taxon>
        <taxon>Sordariomycetidae</taxon>
        <taxon>Magnaporthales</taxon>
        <taxon>Pyriculariaceae</taxon>
        <taxon>Pyricularia</taxon>
    </lineage>
</organism>
<proteinExistence type="predicted"/>
<dbReference type="KEGG" id="pgri:PgNI_02648"/>
<evidence type="ECO:0008006" key="3">
    <source>
        <dbReference type="Google" id="ProtNLM"/>
    </source>
</evidence>
<dbReference type="InterPro" id="IPR021833">
    <property type="entry name" value="DUF3425"/>
</dbReference>
<reference evidence="2" key="2">
    <citation type="submission" date="2019-10" db="EMBL/GenBank/DDBJ databases">
        <authorList>
            <consortium name="NCBI Genome Project"/>
        </authorList>
    </citation>
    <scope>NUCLEOTIDE SEQUENCE</scope>
    <source>
        <strain evidence="2">NI907</strain>
    </source>
</reference>
<gene>
    <name evidence="2" type="ORF">PgNI_02648</name>
</gene>
<dbReference type="Proteomes" id="UP000515153">
    <property type="component" value="Unplaced"/>
</dbReference>
<sequence length="288" mass="33034">MANERIPPKPGIHIERMPQLAEAINREDDWTGTTDAAARRRAQTRLNTRAYRKRKALANKMEESSEPETRVEYWNSQGQWIASVSKSHAKELYNRRNPLIPWQTDKSKRDNLNIIFPLSSDHLITLLQFNVLRALLVNRSLLLGYPATPLDCADDVVDILPYPKNPEQLPSSLLPTALQQLVPHCNWIDIFPCPDTRDRLIVAAGSFDDDDLWLDVLGGLFEGFPDEEVERRGMVAWSPPWDISGWEMSENFVKKWGWLFNGPASMKATNRWRSQRGEERLNDLAGTC</sequence>
<protein>
    <recommendedName>
        <fullName evidence="3">BZIP domain-containing protein</fullName>
    </recommendedName>
</protein>
<accession>A0A6P8BAV7</accession>
<dbReference type="PANTHER" id="PTHR38116:SF1">
    <property type="entry name" value="BZIP DOMAIN-CONTAINING PROTEIN"/>
    <property type="match status" value="1"/>
</dbReference>
<dbReference type="RefSeq" id="XP_030984322.1">
    <property type="nucleotide sequence ID" value="XM_031122709.1"/>
</dbReference>
<dbReference type="Pfam" id="PF11905">
    <property type="entry name" value="DUF3425"/>
    <property type="match status" value="1"/>
</dbReference>
<dbReference type="PANTHER" id="PTHR38116">
    <property type="entry name" value="CHROMOSOME 7, WHOLE GENOME SHOTGUN SEQUENCE"/>
    <property type="match status" value="1"/>
</dbReference>
<evidence type="ECO:0000313" key="2">
    <source>
        <dbReference type="RefSeq" id="XP_030984322.1"/>
    </source>
</evidence>